<evidence type="ECO:0000313" key="2">
    <source>
        <dbReference type="Proteomes" id="UP000708208"/>
    </source>
</evidence>
<organism evidence="1 2">
    <name type="scientific">Allacma fusca</name>
    <dbReference type="NCBI Taxonomy" id="39272"/>
    <lineage>
        <taxon>Eukaryota</taxon>
        <taxon>Metazoa</taxon>
        <taxon>Ecdysozoa</taxon>
        <taxon>Arthropoda</taxon>
        <taxon>Hexapoda</taxon>
        <taxon>Collembola</taxon>
        <taxon>Symphypleona</taxon>
        <taxon>Sminthuridae</taxon>
        <taxon>Allacma</taxon>
    </lineage>
</organism>
<evidence type="ECO:0000313" key="1">
    <source>
        <dbReference type="EMBL" id="CAG7832427.1"/>
    </source>
</evidence>
<dbReference type="AlphaFoldDB" id="A0A8J2LBJ6"/>
<feature type="non-terminal residue" evidence="1">
    <location>
        <position position="31"/>
    </location>
</feature>
<dbReference type="EMBL" id="CAJVCH010565042">
    <property type="protein sequence ID" value="CAG7832427.1"/>
    <property type="molecule type" value="Genomic_DNA"/>
</dbReference>
<name>A0A8J2LBJ6_9HEXA</name>
<comment type="caution">
    <text evidence="1">The sequence shown here is derived from an EMBL/GenBank/DDBJ whole genome shotgun (WGS) entry which is preliminary data.</text>
</comment>
<accession>A0A8J2LBJ6</accession>
<keyword evidence="2" id="KW-1185">Reference proteome</keyword>
<reference evidence="1" key="1">
    <citation type="submission" date="2021-06" db="EMBL/GenBank/DDBJ databases">
        <authorList>
            <person name="Hodson N. C."/>
            <person name="Mongue J. A."/>
            <person name="Jaron S. K."/>
        </authorList>
    </citation>
    <scope>NUCLEOTIDE SEQUENCE</scope>
</reference>
<protein>
    <submittedName>
        <fullName evidence="1">Uncharacterized protein</fullName>
    </submittedName>
</protein>
<sequence>MANTNTPTDEEYNKWLQELEIQDKAIKPITD</sequence>
<dbReference type="Proteomes" id="UP000708208">
    <property type="component" value="Unassembled WGS sequence"/>
</dbReference>
<gene>
    <name evidence="1" type="ORF">AFUS01_LOCUS42111</name>
</gene>
<proteinExistence type="predicted"/>